<comment type="caution">
    <text evidence="1">The sequence shown here is derived from an EMBL/GenBank/DDBJ whole genome shotgun (WGS) entry which is preliminary data.</text>
</comment>
<gene>
    <name evidence="1" type="ORF">HPB49_018505</name>
</gene>
<sequence length="1634" mass="177080">MQASLENGARGAGEEESLSSSCGTVGGATRFNRWLSQSTNRDKDQDPWNDFVQQRASDTREIKMAFEDDFHLTVIPNFLHDSDAYIANLENKLERLQQVMMRNPSPKEMVAAIERAKALRMKNAEMNPELNAKPPDESAEDDDGGLLALWPTLILPISRRFFPRLALTREEAHNLLKFDQLQMHYQDEMNNNAGTVEAEGYEIKEANTAPDTSWDQQQRDSSIEQHVVVFESPEANELQIPKNWINEDIHQEIHRSNIILPEDTTNARVTTNRSALSLSANTNAMQEASTITSFTPTRRSEDAFYHFAYIKSSMTSTQDSVKAETPSEHRACAGNAKHARSNSSSKTMPCDQNPFTSACSTELPYKRRSSFVPECGTVVESNVLSKSSANISEVAARDQVVLTTKSSPSLKLPKNAEGNDLSTAADEDDAQPEEIDEDNSCRQSRDLGLQEAVSSVGSNESSSERTTCEDSPAGMNNAQNMILPEVTMASSSTKESDDQAQSVHEDVERVPVGTRGSGQGLQPIVPEVTVASSSTHDSLGTGIEGPWLFEKESDMSLGREDVLQHMSSLVRASIDEEDEPPRVDGNQASQLSAVCTQLSSTCGYSDRTQTKASEGTSGNFTTNYSDPHSNLFDEESLVKGEEGQAPIIRMYGPFPPDIQAALQGNLLSWAHPRGAEPPRNPREVVSPKLVSLPAVNSDVAERMGAVTHHDSLPLATKDDKRSVKATSQQCATTVDHLYSDHNWAGFKVPLSKDKKCRKVSSTKSQRSKERSSASSVASAPSATESRTEERPTRLSSSKLSTSLTFKNRQRSVHWFKTIEDVDSDTVVKDCDYMVTSLVKMKVPVENKEVAAAPKVQSKALNEPSNSDRNEDSTVEECYKKFATRVLEEEVIVAGKVNSCLEFFETSCSKEGGTSQDQEDTMAATKYKDNEVAYESAAPVELLKGHDKPARGPVTAEDSTAARKDEGRAIVDTAELSESVEVQSKMVTALKSVQGSMMAIDGEHKNAAVNSDTDLPEVLSMTASSLNDEDASVTNAEGGGKNADAASVSGLPKLPEEPSRKASFVRSREHLEAIVNSQRACTAAKAADFSGTAEGARSKPNSCDKSAEVLKSTGEQNMTAPTSEQEPVTTKLASHAVPTSSKFADAQTQVTLSHDQADQRDDDIQAQKNIAIGCDKCAPKPSPEQVTKGAEVVATQDDSGALMRDARESQLHVNLDNRQAAASEKDTKKTAEGEDKDNEDSPANNDSTILQCHELAGSSQFSTFSASNKGSPPVPRSFNMGRTLRITTTKQFKPLNLRRSITGILGSDSSLIGRPLSIQSREVVLPRAPQRPEKGKKPSVDLKNVSCAPGSSSGKSGSCEKVNGVNNTESPASELPARRSRSMAEDHTRANLGSCAARSRTQQTVGPHSGTVPGDTPDFNKSHADATPSESKENKGSVKMKHKAKDGRRSQSQLPLKKRTCYRADQTAQMPESQNIQNIDPDEVSLPAQHEGEEKSTVAAKASLNKAEREGTDCAAACNDTPPARATMKPDAFHESEDMDFGNLEYPSESAPEERTISLIAESQYSAIYGAEISHVPLISAILGGDANVESVKLCQSLPSTCESKDDPPQNENMTVPTAAPEETVCRGGTHECQP</sequence>
<dbReference type="Proteomes" id="UP000821865">
    <property type="component" value="Chromosome 7"/>
</dbReference>
<evidence type="ECO:0000313" key="1">
    <source>
        <dbReference type="EMBL" id="KAH7941917.1"/>
    </source>
</evidence>
<evidence type="ECO:0000313" key="2">
    <source>
        <dbReference type="Proteomes" id="UP000821865"/>
    </source>
</evidence>
<reference evidence="1" key="1">
    <citation type="submission" date="2020-05" db="EMBL/GenBank/DDBJ databases">
        <title>Large-scale comparative analyses of tick genomes elucidate their genetic diversity and vector capacities.</title>
        <authorList>
            <person name="Jia N."/>
            <person name="Wang J."/>
            <person name="Shi W."/>
            <person name="Du L."/>
            <person name="Sun Y."/>
            <person name="Zhan W."/>
            <person name="Jiang J."/>
            <person name="Wang Q."/>
            <person name="Zhang B."/>
            <person name="Ji P."/>
            <person name="Sakyi L.B."/>
            <person name="Cui X."/>
            <person name="Yuan T."/>
            <person name="Jiang B."/>
            <person name="Yang W."/>
            <person name="Lam T.T.-Y."/>
            <person name="Chang Q."/>
            <person name="Ding S."/>
            <person name="Wang X."/>
            <person name="Zhu J."/>
            <person name="Ruan X."/>
            <person name="Zhao L."/>
            <person name="Wei J."/>
            <person name="Que T."/>
            <person name="Du C."/>
            <person name="Cheng J."/>
            <person name="Dai P."/>
            <person name="Han X."/>
            <person name="Huang E."/>
            <person name="Gao Y."/>
            <person name="Liu J."/>
            <person name="Shao H."/>
            <person name="Ye R."/>
            <person name="Li L."/>
            <person name="Wei W."/>
            <person name="Wang X."/>
            <person name="Wang C."/>
            <person name="Yang T."/>
            <person name="Huo Q."/>
            <person name="Li W."/>
            <person name="Guo W."/>
            <person name="Chen H."/>
            <person name="Zhou L."/>
            <person name="Ni X."/>
            <person name="Tian J."/>
            <person name="Zhou Y."/>
            <person name="Sheng Y."/>
            <person name="Liu T."/>
            <person name="Pan Y."/>
            <person name="Xia L."/>
            <person name="Li J."/>
            <person name="Zhao F."/>
            <person name="Cao W."/>
        </authorList>
    </citation>
    <scope>NUCLEOTIDE SEQUENCE</scope>
    <source>
        <strain evidence="1">Dsil-2018</strain>
    </source>
</reference>
<keyword evidence="2" id="KW-1185">Reference proteome</keyword>
<dbReference type="EMBL" id="CM023476">
    <property type="protein sequence ID" value="KAH7941917.1"/>
    <property type="molecule type" value="Genomic_DNA"/>
</dbReference>
<name>A0ACB8CGW2_DERSI</name>
<protein>
    <submittedName>
        <fullName evidence="1">Uncharacterized protein</fullName>
    </submittedName>
</protein>
<proteinExistence type="predicted"/>
<accession>A0ACB8CGW2</accession>
<organism evidence="1 2">
    <name type="scientific">Dermacentor silvarum</name>
    <name type="common">Tick</name>
    <dbReference type="NCBI Taxonomy" id="543639"/>
    <lineage>
        <taxon>Eukaryota</taxon>
        <taxon>Metazoa</taxon>
        <taxon>Ecdysozoa</taxon>
        <taxon>Arthropoda</taxon>
        <taxon>Chelicerata</taxon>
        <taxon>Arachnida</taxon>
        <taxon>Acari</taxon>
        <taxon>Parasitiformes</taxon>
        <taxon>Ixodida</taxon>
        <taxon>Ixodoidea</taxon>
        <taxon>Ixodidae</taxon>
        <taxon>Rhipicephalinae</taxon>
        <taxon>Dermacentor</taxon>
    </lineage>
</organism>